<dbReference type="SUPFAM" id="SSF51735">
    <property type="entry name" value="NAD(P)-binding Rossmann-fold domains"/>
    <property type="match status" value="1"/>
</dbReference>
<dbReference type="GO" id="GO:0000166">
    <property type="term" value="F:nucleotide binding"/>
    <property type="evidence" value="ECO:0007669"/>
    <property type="project" value="InterPro"/>
</dbReference>
<comment type="similarity">
    <text evidence="1">Belongs to the Gfo/Idh/MocA family.</text>
</comment>
<evidence type="ECO:0000259" key="3">
    <source>
        <dbReference type="Pfam" id="PF01408"/>
    </source>
</evidence>
<comment type="caution">
    <text evidence="5">The sequence shown here is derived from an EMBL/GenBank/DDBJ whole genome shotgun (WGS) entry which is preliminary data.</text>
</comment>
<keyword evidence="2" id="KW-0560">Oxidoreductase</keyword>
<accession>A0A433YCI2</accession>
<dbReference type="Pfam" id="PF01408">
    <property type="entry name" value="GFO_IDH_MocA"/>
    <property type="match status" value="1"/>
</dbReference>
<dbReference type="GO" id="GO:0016491">
    <property type="term" value="F:oxidoreductase activity"/>
    <property type="evidence" value="ECO:0007669"/>
    <property type="project" value="UniProtKB-KW"/>
</dbReference>
<dbReference type="InterPro" id="IPR036291">
    <property type="entry name" value="NAD(P)-bd_dom_sf"/>
</dbReference>
<evidence type="ECO:0000256" key="2">
    <source>
        <dbReference type="ARBA" id="ARBA00023002"/>
    </source>
</evidence>
<organism evidence="5 6">
    <name type="scientific">Paenibacillus anaericanus</name>
    <dbReference type="NCBI Taxonomy" id="170367"/>
    <lineage>
        <taxon>Bacteria</taxon>
        <taxon>Bacillati</taxon>
        <taxon>Bacillota</taxon>
        <taxon>Bacilli</taxon>
        <taxon>Bacillales</taxon>
        <taxon>Paenibacillaceae</taxon>
        <taxon>Paenibacillus</taxon>
    </lineage>
</organism>
<sequence length="351" mass="39449">MNNKIYSLVIVGYGGMGSQHGRKLEEVSRIKVTGVYDIKEVRQAEARTKGYKVYEDYQAVLDDPSVDIILIATPNDSHHPITLQALHAGKHVICEKPAMMNSQEVKDVMSASEETGKVFMVHQNRRWDEDYLAIKKLVDEKELGDVFYVETRVHGSRGIPGDWRHDLKHGGGMLLDWGVHLLDRLLILFPEKVTSVYAKLSYILGHEVDDGVKVYLTFEGGRTALMEVGTTNFITLPLWYVTGLNGAAVIEDWDMNGKVAKWDQADTSDAVPIVAGAGLTKTMAPRAENTVSEYPVPRVECDVRDFYYNFIDTIENTAERIVTNEEVLRIMTLMEAVFESDKTGEVVHLNL</sequence>
<keyword evidence="6" id="KW-1185">Reference proteome</keyword>
<dbReference type="OrthoDB" id="9815825at2"/>
<name>A0A433YCI2_9BACL</name>
<dbReference type="InterPro" id="IPR000683">
    <property type="entry name" value="Gfo/Idh/MocA-like_OxRdtase_N"/>
</dbReference>
<proteinExistence type="inferred from homology"/>
<dbReference type="Gene3D" id="3.30.360.10">
    <property type="entry name" value="Dihydrodipicolinate Reductase, domain 2"/>
    <property type="match status" value="1"/>
</dbReference>
<gene>
    <name evidence="5" type="ORF">EJP82_04205</name>
</gene>
<evidence type="ECO:0000256" key="1">
    <source>
        <dbReference type="ARBA" id="ARBA00010928"/>
    </source>
</evidence>
<dbReference type="SUPFAM" id="SSF55347">
    <property type="entry name" value="Glyceraldehyde-3-phosphate dehydrogenase-like, C-terminal domain"/>
    <property type="match status" value="1"/>
</dbReference>
<dbReference type="Proteomes" id="UP000279446">
    <property type="component" value="Unassembled WGS sequence"/>
</dbReference>
<dbReference type="InterPro" id="IPR051317">
    <property type="entry name" value="Gfo/Idh/MocA_oxidoreduct"/>
</dbReference>
<dbReference type="Pfam" id="PF22725">
    <property type="entry name" value="GFO_IDH_MocA_C3"/>
    <property type="match status" value="1"/>
</dbReference>
<dbReference type="AlphaFoldDB" id="A0A433YCI2"/>
<dbReference type="InterPro" id="IPR055170">
    <property type="entry name" value="GFO_IDH_MocA-like_dom"/>
</dbReference>
<reference evidence="5 6" key="1">
    <citation type="submission" date="2018-12" db="EMBL/GenBank/DDBJ databases">
        <authorList>
            <person name="Sun L."/>
            <person name="Chen Z."/>
        </authorList>
    </citation>
    <scope>NUCLEOTIDE SEQUENCE [LARGE SCALE GENOMIC DNA]</scope>
    <source>
        <strain evidence="5 6">DSM 15890</strain>
    </source>
</reference>
<dbReference type="PANTHER" id="PTHR43708">
    <property type="entry name" value="CONSERVED EXPRESSED OXIDOREDUCTASE (EUROFUNG)"/>
    <property type="match status" value="1"/>
</dbReference>
<dbReference type="PANTHER" id="PTHR43708:SF5">
    <property type="entry name" value="CONSERVED EXPRESSED OXIDOREDUCTASE (EUROFUNG)-RELATED"/>
    <property type="match status" value="1"/>
</dbReference>
<dbReference type="Gene3D" id="3.40.50.720">
    <property type="entry name" value="NAD(P)-binding Rossmann-like Domain"/>
    <property type="match status" value="1"/>
</dbReference>
<feature type="domain" description="Gfo/Idh/MocA-like oxidoreductase N-terminal" evidence="3">
    <location>
        <begin position="8"/>
        <end position="122"/>
    </location>
</feature>
<evidence type="ECO:0000313" key="6">
    <source>
        <dbReference type="Proteomes" id="UP000279446"/>
    </source>
</evidence>
<protein>
    <submittedName>
        <fullName evidence="5">Gfo/Idh/MocA family oxidoreductase</fullName>
    </submittedName>
</protein>
<evidence type="ECO:0000313" key="5">
    <source>
        <dbReference type="EMBL" id="RUT47590.1"/>
    </source>
</evidence>
<dbReference type="RefSeq" id="WP_127190791.1">
    <property type="nucleotide sequence ID" value="NZ_RZNY01000003.1"/>
</dbReference>
<evidence type="ECO:0000259" key="4">
    <source>
        <dbReference type="Pfam" id="PF22725"/>
    </source>
</evidence>
<feature type="domain" description="GFO/IDH/MocA-like oxidoreductase" evidence="4">
    <location>
        <begin position="131"/>
        <end position="243"/>
    </location>
</feature>
<dbReference type="EMBL" id="RZNY01000003">
    <property type="protein sequence ID" value="RUT47590.1"/>
    <property type="molecule type" value="Genomic_DNA"/>
</dbReference>